<evidence type="ECO:0000256" key="2">
    <source>
        <dbReference type="ARBA" id="ARBA00008333"/>
    </source>
</evidence>
<dbReference type="AlphaFoldDB" id="A0A369WCH4"/>
<dbReference type="PANTHER" id="PTHR31632:SF2">
    <property type="entry name" value="PLASMA MEMBRANE IRON PERMEASE"/>
    <property type="match status" value="1"/>
</dbReference>
<dbReference type="Proteomes" id="UP000253769">
    <property type="component" value="Unassembled WGS sequence"/>
</dbReference>
<evidence type="ECO:0000313" key="8">
    <source>
        <dbReference type="Proteomes" id="UP000253769"/>
    </source>
</evidence>
<feature type="transmembrane region" description="Helical" evidence="6">
    <location>
        <begin position="149"/>
        <end position="176"/>
    </location>
</feature>
<feature type="transmembrane region" description="Helical" evidence="6">
    <location>
        <begin position="299"/>
        <end position="321"/>
    </location>
</feature>
<feature type="transmembrane region" description="Helical" evidence="6">
    <location>
        <begin position="188"/>
        <end position="212"/>
    </location>
</feature>
<reference evidence="7 8" key="1">
    <citation type="submission" date="2018-07" db="EMBL/GenBank/DDBJ databases">
        <title>Motiliproteus coralliicola sp. nov., a bacterium isolated from Coral.</title>
        <authorList>
            <person name="Wang G."/>
        </authorList>
    </citation>
    <scope>NUCLEOTIDE SEQUENCE [LARGE SCALE GENOMIC DNA]</scope>
    <source>
        <strain evidence="7 8">C34</strain>
    </source>
</reference>
<dbReference type="GO" id="GO:0015093">
    <property type="term" value="F:ferrous iron transmembrane transporter activity"/>
    <property type="evidence" value="ECO:0007669"/>
    <property type="project" value="TreeGrafter"/>
</dbReference>
<dbReference type="Pfam" id="PF03239">
    <property type="entry name" value="FTR1"/>
    <property type="match status" value="1"/>
</dbReference>
<feature type="transmembrane region" description="Helical" evidence="6">
    <location>
        <begin position="333"/>
        <end position="354"/>
    </location>
</feature>
<keyword evidence="4 6" id="KW-1133">Transmembrane helix</keyword>
<gene>
    <name evidence="7" type="ORF">DV711_16790</name>
</gene>
<evidence type="ECO:0000256" key="4">
    <source>
        <dbReference type="ARBA" id="ARBA00022989"/>
    </source>
</evidence>
<dbReference type="PANTHER" id="PTHR31632">
    <property type="entry name" value="IRON TRANSPORTER FTH1"/>
    <property type="match status" value="1"/>
</dbReference>
<proteinExistence type="inferred from homology"/>
<protein>
    <submittedName>
        <fullName evidence="7">Iron permease</fullName>
    </submittedName>
</protein>
<evidence type="ECO:0000256" key="6">
    <source>
        <dbReference type="SAM" id="Phobius"/>
    </source>
</evidence>
<organism evidence="7 8">
    <name type="scientific">Motiliproteus coralliicola</name>
    <dbReference type="NCBI Taxonomy" id="2283196"/>
    <lineage>
        <taxon>Bacteria</taxon>
        <taxon>Pseudomonadati</taxon>
        <taxon>Pseudomonadota</taxon>
        <taxon>Gammaproteobacteria</taxon>
        <taxon>Oceanospirillales</taxon>
        <taxon>Oceanospirillaceae</taxon>
        <taxon>Motiliproteus</taxon>
    </lineage>
</organism>
<evidence type="ECO:0000313" key="7">
    <source>
        <dbReference type="EMBL" id="RDE18316.1"/>
    </source>
</evidence>
<comment type="subcellular location">
    <subcellularLocation>
        <location evidence="1">Membrane</location>
        <topology evidence="1">Multi-pass membrane protein</topology>
    </subcellularLocation>
</comment>
<comment type="similarity">
    <text evidence="2">Belongs to the oxidase-dependent Fe transporter (OFeT) (TC 9.A.10.1) family.</text>
</comment>
<keyword evidence="5 6" id="KW-0472">Membrane</keyword>
<dbReference type="GO" id="GO:0033573">
    <property type="term" value="C:high-affinity iron permease complex"/>
    <property type="evidence" value="ECO:0007669"/>
    <property type="project" value="InterPro"/>
</dbReference>
<feature type="transmembrane region" description="Helical" evidence="6">
    <location>
        <begin position="262"/>
        <end position="279"/>
    </location>
</feature>
<feature type="transmembrane region" description="Helical" evidence="6">
    <location>
        <begin position="374"/>
        <end position="401"/>
    </location>
</feature>
<evidence type="ECO:0000256" key="5">
    <source>
        <dbReference type="ARBA" id="ARBA00023136"/>
    </source>
</evidence>
<sequence>MKREQGSAWEGAFSDRGSAAWASRLRGLLLMLGLLLGSTAWAEATDYPLVMSQVIERGDRAVAGYSPDEAVRYGNEFSDLYFGGFEGMGLEFAVAQADQQAMLEIEMAFSRLIGAAVSGQPEAEVASLWSSLRAQLVRAPLIDNSDSSFWSVAIQSLLILLREGVEALLVIAALVAYLRKAGAADRVVLIWIGVGAALVASVLTAWALQGLISSSGAARETIEGATMLVAAVLLSYVSFWLFSRREMQQWQGFIHNKLGDAVSSGSLMAIVSVAFFAVYREGAETILFYQALVADVGDSLEPIAAGFGLALLLLGVVYLAIFQLSVRLPLKQFFSGTAALLFVLAVVFAGKSVLELQVAGWIPNTYLEGLATVGWLGIFPSLESLALQAVFIAVPVLAWMLTLKKRRADEVGAQAKPQS</sequence>
<dbReference type="OrthoDB" id="8215804at2"/>
<dbReference type="EMBL" id="QQOH01000005">
    <property type="protein sequence ID" value="RDE18316.1"/>
    <property type="molecule type" value="Genomic_DNA"/>
</dbReference>
<feature type="transmembrane region" description="Helical" evidence="6">
    <location>
        <begin position="224"/>
        <end position="242"/>
    </location>
</feature>
<accession>A0A369WCH4</accession>
<keyword evidence="8" id="KW-1185">Reference proteome</keyword>
<comment type="caution">
    <text evidence="7">The sequence shown here is derived from an EMBL/GenBank/DDBJ whole genome shotgun (WGS) entry which is preliminary data.</text>
</comment>
<dbReference type="RefSeq" id="WP_114696892.1">
    <property type="nucleotide sequence ID" value="NZ_QQOH01000005.1"/>
</dbReference>
<dbReference type="InterPro" id="IPR004923">
    <property type="entry name" value="FTR1/Fip1/EfeU"/>
</dbReference>
<evidence type="ECO:0000256" key="3">
    <source>
        <dbReference type="ARBA" id="ARBA00022692"/>
    </source>
</evidence>
<keyword evidence="3 6" id="KW-0812">Transmembrane</keyword>
<evidence type="ECO:0000256" key="1">
    <source>
        <dbReference type="ARBA" id="ARBA00004141"/>
    </source>
</evidence>
<name>A0A369WCH4_9GAMM</name>